<organism evidence="2 3">
    <name type="scientific">Eumeta variegata</name>
    <name type="common">Bagworm moth</name>
    <name type="synonym">Eumeta japonica</name>
    <dbReference type="NCBI Taxonomy" id="151549"/>
    <lineage>
        <taxon>Eukaryota</taxon>
        <taxon>Metazoa</taxon>
        <taxon>Ecdysozoa</taxon>
        <taxon>Arthropoda</taxon>
        <taxon>Hexapoda</taxon>
        <taxon>Insecta</taxon>
        <taxon>Pterygota</taxon>
        <taxon>Neoptera</taxon>
        <taxon>Endopterygota</taxon>
        <taxon>Lepidoptera</taxon>
        <taxon>Glossata</taxon>
        <taxon>Ditrysia</taxon>
        <taxon>Tineoidea</taxon>
        <taxon>Psychidae</taxon>
        <taxon>Oiketicinae</taxon>
        <taxon>Eumeta</taxon>
    </lineage>
</organism>
<feature type="compositionally biased region" description="Polar residues" evidence="1">
    <location>
        <begin position="135"/>
        <end position="154"/>
    </location>
</feature>
<evidence type="ECO:0000256" key="1">
    <source>
        <dbReference type="SAM" id="MobiDB-lite"/>
    </source>
</evidence>
<accession>A0A4C2AAQ9</accession>
<dbReference type="EMBL" id="BGZK01002897">
    <property type="protein sequence ID" value="GBP97218.1"/>
    <property type="molecule type" value="Genomic_DNA"/>
</dbReference>
<feature type="region of interest" description="Disordered" evidence="1">
    <location>
        <begin position="135"/>
        <end position="170"/>
    </location>
</feature>
<comment type="caution">
    <text evidence="2">The sequence shown here is derived from an EMBL/GenBank/DDBJ whole genome shotgun (WGS) entry which is preliminary data.</text>
</comment>
<dbReference type="AlphaFoldDB" id="A0A4C2AAQ9"/>
<sequence length="487" mass="54795">MPIWSRALPLTRRENIIAAPAAGVVTAEIWPKFRAVYTFLILQRSKWPLKYGGVEAFARSLTLKLGGVEKREGVKVQSIQRICHPYEKDRKGQIGAVDKASLKIEAKIENKSNASKRKEREKAILALTEKCVLSSSSSGENTTPATSQLTSPTREPQMIPGPSNQPPRKRGRRVLINDHLAASLDVAKLSNRKAAIVLTSTLKSAGSDPAAFNINRSSVRRHRLKSRQKIAESLKKEFKSETPLTVHWDGKLIEDITGHETVDRLPILVSGNGVDQLLSVNKLNRGTGEACARAVYETIESWNLCEQIKCMCFNTPAVNTGLKNGACIHLEQKMEKDMLWLACRHHVMEIIWSDIDQADYKAVSSDASSLQTVENIAAYIISFAQDQLNRYQPRDDYKELLNLTIIYLGGIPEKEYHSECQLVFTVPDGWQKQYIVSRSFYLAISSNYPKEKKQLLRRFVCSLSQFMSNIGIKHLPPVQRQETICSY</sequence>
<evidence type="ECO:0000313" key="3">
    <source>
        <dbReference type="Proteomes" id="UP000299102"/>
    </source>
</evidence>
<gene>
    <name evidence="2" type="ORF">EVAR_103878_1</name>
</gene>
<proteinExistence type="predicted"/>
<evidence type="ECO:0000313" key="2">
    <source>
        <dbReference type="EMBL" id="GBP97218.1"/>
    </source>
</evidence>
<reference evidence="2 3" key="1">
    <citation type="journal article" date="2019" name="Commun. Biol.">
        <title>The bagworm genome reveals a unique fibroin gene that provides high tensile strength.</title>
        <authorList>
            <person name="Kono N."/>
            <person name="Nakamura H."/>
            <person name="Ohtoshi R."/>
            <person name="Tomita M."/>
            <person name="Numata K."/>
            <person name="Arakawa K."/>
        </authorList>
    </citation>
    <scope>NUCLEOTIDE SEQUENCE [LARGE SCALE GENOMIC DNA]</scope>
</reference>
<name>A0A4C2AAQ9_EUMVA</name>
<keyword evidence="3" id="KW-1185">Reference proteome</keyword>
<dbReference type="Proteomes" id="UP000299102">
    <property type="component" value="Unassembled WGS sequence"/>
</dbReference>
<dbReference type="OrthoDB" id="6626714at2759"/>
<protein>
    <submittedName>
        <fullName evidence="2">Uncharacterized protein</fullName>
    </submittedName>
</protein>